<gene>
    <name evidence="2" type="ORF">CHS0354_030616</name>
</gene>
<accession>A0AAE0SDH5</accession>
<feature type="compositionally biased region" description="Basic and acidic residues" evidence="1">
    <location>
        <begin position="24"/>
        <end position="33"/>
    </location>
</feature>
<keyword evidence="3" id="KW-1185">Reference proteome</keyword>
<reference evidence="2" key="3">
    <citation type="submission" date="2023-05" db="EMBL/GenBank/DDBJ databases">
        <authorList>
            <person name="Smith C.H."/>
        </authorList>
    </citation>
    <scope>NUCLEOTIDE SEQUENCE</scope>
    <source>
        <strain evidence="2">CHS0354</strain>
        <tissue evidence="2">Mantle</tissue>
    </source>
</reference>
<feature type="region of interest" description="Disordered" evidence="1">
    <location>
        <begin position="1"/>
        <end position="33"/>
    </location>
</feature>
<dbReference type="Proteomes" id="UP001195483">
    <property type="component" value="Unassembled WGS sequence"/>
</dbReference>
<feature type="region of interest" description="Disordered" evidence="1">
    <location>
        <begin position="564"/>
        <end position="591"/>
    </location>
</feature>
<comment type="caution">
    <text evidence="2">The sequence shown here is derived from an EMBL/GenBank/DDBJ whole genome shotgun (WGS) entry which is preliminary data.</text>
</comment>
<organism evidence="2 3">
    <name type="scientific">Potamilus streckersoni</name>
    <dbReference type="NCBI Taxonomy" id="2493646"/>
    <lineage>
        <taxon>Eukaryota</taxon>
        <taxon>Metazoa</taxon>
        <taxon>Spiralia</taxon>
        <taxon>Lophotrochozoa</taxon>
        <taxon>Mollusca</taxon>
        <taxon>Bivalvia</taxon>
        <taxon>Autobranchia</taxon>
        <taxon>Heteroconchia</taxon>
        <taxon>Palaeoheterodonta</taxon>
        <taxon>Unionida</taxon>
        <taxon>Unionoidea</taxon>
        <taxon>Unionidae</taxon>
        <taxon>Ambleminae</taxon>
        <taxon>Lampsilini</taxon>
        <taxon>Potamilus</taxon>
    </lineage>
</organism>
<evidence type="ECO:0000313" key="3">
    <source>
        <dbReference type="Proteomes" id="UP001195483"/>
    </source>
</evidence>
<reference evidence="2" key="2">
    <citation type="journal article" date="2021" name="Genome Biol. Evol.">
        <title>Developing a high-quality reference genome for a parasitic bivalve with doubly uniparental inheritance (Bivalvia: Unionida).</title>
        <authorList>
            <person name="Smith C.H."/>
        </authorList>
    </citation>
    <scope>NUCLEOTIDE SEQUENCE</scope>
    <source>
        <strain evidence="2">CHS0354</strain>
        <tissue evidence="2">Mantle</tissue>
    </source>
</reference>
<dbReference type="AlphaFoldDB" id="A0AAE0SDH5"/>
<evidence type="ECO:0000256" key="1">
    <source>
        <dbReference type="SAM" id="MobiDB-lite"/>
    </source>
</evidence>
<reference evidence="2" key="1">
    <citation type="journal article" date="2021" name="Genome Biol. Evol.">
        <title>A High-Quality Reference Genome for a Parasitic Bivalve with Doubly Uniparental Inheritance (Bivalvia: Unionida).</title>
        <authorList>
            <person name="Smith C.H."/>
        </authorList>
    </citation>
    <scope>NUCLEOTIDE SEQUENCE</scope>
    <source>
        <strain evidence="2">CHS0354</strain>
    </source>
</reference>
<name>A0AAE0SDH5_9BIVA</name>
<feature type="compositionally biased region" description="Polar residues" evidence="1">
    <location>
        <begin position="570"/>
        <end position="584"/>
    </location>
</feature>
<evidence type="ECO:0000313" key="2">
    <source>
        <dbReference type="EMBL" id="KAK3589493.1"/>
    </source>
</evidence>
<protein>
    <submittedName>
        <fullName evidence="2">Uncharacterized protein</fullName>
    </submittedName>
</protein>
<dbReference type="EMBL" id="JAEAOA010001816">
    <property type="protein sequence ID" value="KAK3589493.1"/>
    <property type="molecule type" value="Genomic_DNA"/>
</dbReference>
<proteinExistence type="predicted"/>
<feature type="region of interest" description="Disordered" evidence="1">
    <location>
        <begin position="86"/>
        <end position="113"/>
    </location>
</feature>
<sequence>MNQDSQKLADLGQHSRGIPPENPVLRETKHSGKEEVSDIFFRSRLQKSLGLAQPGLSENVQRIHLEKNQAPITLVLNKHEMVIPEDEKELKSPESVLRQLLPQKSKVENESGSYSRTLKRKIVSTDADQSRAGKFSSKEKGYHHDFLCQEDGRILSTRAKTSHNYESSSTSERISPTEINIILPTDSKRILPAEQKWISHTYPQMALSSGLKIISPVEVQIQQPIGVQKWNLPQSSEPDFKFQSLKPARVIHIPETTYVSSLYVNKDDALFLQDYDRCAVSWEDAFGNTVEQPITHQTTSAMPCQRDTMATNDVENRHLAGAETIRGCKANNRLSPQNVAPNQECNVASDSRDKSILSSGCNYQMTAECFRDPRRDRPHSYKSSEQMSSTFEDEILNQSGRSTLQRLHDQIIFHLSDPQSSNYGPIHVGSEMRRISADSERDVILYGRDVMAPNTTADVVDHIQPSIPNPPSSVLKEIESGPDLAVVSDWTADNFLDLWDNSELLSQYAAKADISDAELDHITGLGVSHNEVGSFDQPREESPLNCIKATMTNLETSGSTVVKTFPPSDKNVQIDAQTRNQPKATHSRLEGPLESSRIMFKEPSQILVLRELMAQQEAPQEADTEEKADYYSDKKLRIENYRRSLFRDASTQTEPLPVKSVADKCQQIPESSISVQTPTYLEVLEYGVGLFEDLDE</sequence>